<keyword evidence="2" id="KW-1185">Reference proteome</keyword>
<dbReference type="Proteomes" id="UP000235803">
    <property type="component" value="Unassembled WGS sequence"/>
</dbReference>
<evidence type="ECO:0000313" key="2">
    <source>
        <dbReference type="Proteomes" id="UP000235803"/>
    </source>
</evidence>
<dbReference type="InterPro" id="IPR021848">
    <property type="entry name" value="HODM_asu-like"/>
</dbReference>
<dbReference type="OrthoDB" id="5242510at2"/>
<sequence>MHLAPRDTQAFRGNFTYRNSRKAIERFPFPFPEDDYRYSVNIEPHRLPGPKGSVYEHMLDIDEHYLSETAERDMVLMQDPGRCLAMPHMEPACWDLVEFVMSCYAKDYPEHFSFERQGDECLWENRPLKIQQRFRFGDPASLPLPPMEYIGRQMQGDFALLDQRHGDLFMDAGVITSPADWSLAFDAGMSFKQWHGPVPLAHEMGVFERALKYLCAIQAGGPVRRLNWTMTIHPRMDSSPETYHEWGRDRTTITPDNVGKDVFLRVELQTLVRMPRSHALFFGIRTYLISLDDLVTNQVWARRLHRVLKGLPQALVDYKGLSRYRGTLVEWLSQYDDDVEPREYSSIGSTT</sequence>
<comment type="caution">
    <text evidence="1">The sequence shown here is derived from an EMBL/GenBank/DDBJ whole genome shotgun (WGS) entry which is preliminary data.</text>
</comment>
<protein>
    <recommendedName>
        <fullName evidence="3">DUF3445 domain-containing protein</fullName>
    </recommendedName>
</protein>
<proteinExistence type="predicted"/>
<dbReference type="EMBL" id="PNRF01000033">
    <property type="protein sequence ID" value="PMR73664.1"/>
    <property type="molecule type" value="Genomic_DNA"/>
</dbReference>
<accession>A0A2N7TZQ0</accession>
<dbReference type="RefSeq" id="WP_102654497.1">
    <property type="nucleotide sequence ID" value="NZ_PNRF01000033.1"/>
</dbReference>
<gene>
    <name evidence="1" type="ORF">C1H69_16570</name>
</gene>
<reference evidence="1 2" key="1">
    <citation type="submission" date="2018-01" db="EMBL/GenBank/DDBJ databases">
        <title>Halomonas endophytica sp. nov., isolated from storage liquid in the stems of Populus euphratica.</title>
        <authorList>
            <person name="Chen C."/>
        </authorList>
    </citation>
    <scope>NUCLEOTIDE SEQUENCE [LARGE SCALE GENOMIC DNA]</scope>
    <source>
        <strain evidence="1 2">MC28</strain>
    </source>
</reference>
<dbReference type="AlphaFoldDB" id="A0A2N7TZQ0"/>
<dbReference type="Pfam" id="PF11927">
    <property type="entry name" value="HODM_asu-like"/>
    <property type="match status" value="1"/>
</dbReference>
<organism evidence="1 2">
    <name type="scientific">Billgrantia endophytica</name>
    <dbReference type="NCBI Taxonomy" id="2033802"/>
    <lineage>
        <taxon>Bacteria</taxon>
        <taxon>Pseudomonadati</taxon>
        <taxon>Pseudomonadota</taxon>
        <taxon>Gammaproteobacteria</taxon>
        <taxon>Oceanospirillales</taxon>
        <taxon>Halomonadaceae</taxon>
        <taxon>Billgrantia</taxon>
    </lineage>
</organism>
<evidence type="ECO:0000313" key="1">
    <source>
        <dbReference type="EMBL" id="PMR73664.1"/>
    </source>
</evidence>
<evidence type="ECO:0008006" key="3">
    <source>
        <dbReference type="Google" id="ProtNLM"/>
    </source>
</evidence>
<name>A0A2N7TZQ0_9GAMM</name>